<dbReference type="SMART" id="SM00530">
    <property type="entry name" value="HTH_XRE"/>
    <property type="match status" value="1"/>
</dbReference>
<dbReference type="InterPro" id="IPR010982">
    <property type="entry name" value="Lambda_DNA-bd_dom_sf"/>
</dbReference>
<dbReference type="AlphaFoldDB" id="A0AAT9P6I2"/>
<dbReference type="PANTHER" id="PTHR37301">
    <property type="entry name" value="DNA-BINDING PROTEIN-RELATED"/>
    <property type="match status" value="1"/>
</dbReference>
<dbReference type="SUPFAM" id="SSF47413">
    <property type="entry name" value="lambda repressor-like DNA-binding domains"/>
    <property type="match status" value="1"/>
</dbReference>
<accession>A0AAT9P6I2</accession>
<dbReference type="PANTHER" id="PTHR37301:SF1">
    <property type="entry name" value="DNA-BINDING PROTEIN"/>
    <property type="match status" value="1"/>
</dbReference>
<gene>
    <name evidence="2" type="ORF">KYI10_11140</name>
</gene>
<name>A0AAT9P6I2_9STAP</name>
<dbReference type="PROSITE" id="PS50943">
    <property type="entry name" value="HTH_CROC1"/>
    <property type="match status" value="1"/>
</dbReference>
<proteinExistence type="predicted"/>
<evidence type="ECO:0000259" key="1">
    <source>
        <dbReference type="PROSITE" id="PS50943"/>
    </source>
</evidence>
<sequence length="240" mass="28285">MIIFNLKEELKKKDMTLTELAQKTQLSINTLSLLSTGKSKGIQFDTLEKIVNILDCKVEDLIISSEKFVVFEILDIKLINQEDIIFSFQTLEQQQYFECIYLDSEKRKQKLLLTLTHLEKYNVITIGGYFPLEKLISPKKDPENERIKINLFTEFIELIFKKMVFKDLYHHICDFLQHKPLIVSFLPYHDSVVSKSTFYQFGEVDKETIDELISKGSAAKKYFHINDFSLMISYNFYEED</sequence>
<feature type="domain" description="HTH cro/C1-type" evidence="1">
    <location>
        <begin position="6"/>
        <end position="61"/>
    </location>
</feature>
<dbReference type="Pfam" id="PF13443">
    <property type="entry name" value="HTH_26"/>
    <property type="match status" value="1"/>
</dbReference>
<protein>
    <submittedName>
        <fullName evidence="2">Helix-turn-helix domain-containing protein</fullName>
    </submittedName>
</protein>
<reference evidence="2" key="1">
    <citation type="submission" date="2021-07" db="EMBL/GenBank/DDBJ databases">
        <title>Prevalence and characterization of methicillin-resistant Macrococcus spp. in food producing animals and meat in Switzerland in 2019.</title>
        <authorList>
            <person name="Keller J.E."/>
            <person name="Schwendener S."/>
            <person name="Neuenschwander J."/>
            <person name="Overesch G."/>
            <person name="Perreten V."/>
        </authorList>
    </citation>
    <scope>NUCLEOTIDE SEQUENCE</scope>
    <source>
        <strain evidence="2">19Msa1099</strain>
    </source>
</reference>
<dbReference type="InterPro" id="IPR001387">
    <property type="entry name" value="Cro/C1-type_HTH"/>
</dbReference>
<dbReference type="EMBL" id="CP079955">
    <property type="protein sequence ID" value="QYA32854.1"/>
    <property type="molecule type" value="Genomic_DNA"/>
</dbReference>
<evidence type="ECO:0000313" key="2">
    <source>
        <dbReference type="EMBL" id="QYA32854.1"/>
    </source>
</evidence>
<dbReference type="CDD" id="cd00093">
    <property type="entry name" value="HTH_XRE"/>
    <property type="match status" value="1"/>
</dbReference>
<organism evidence="2">
    <name type="scientific">Macrococcus psychrotolerans</name>
    <dbReference type="NCBI Taxonomy" id="3039389"/>
    <lineage>
        <taxon>Bacteria</taxon>
        <taxon>Bacillati</taxon>
        <taxon>Bacillota</taxon>
        <taxon>Bacilli</taxon>
        <taxon>Bacillales</taxon>
        <taxon>Staphylococcaceae</taxon>
        <taxon>Macrococcus</taxon>
    </lineage>
</organism>
<dbReference type="GO" id="GO:0003677">
    <property type="term" value="F:DNA binding"/>
    <property type="evidence" value="ECO:0007669"/>
    <property type="project" value="InterPro"/>
</dbReference>
<dbReference type="Gene3D" id="1.10.260.40">
    <property type="entry name" value="lambda repressor-like DNA-binding domains"/>
    <property type="match status" value="1"/>
</dbReference>